<dbReference type="EMBL" id="KN833028">
    <property type="protein sequence ID" value="KIM77116.1"/>
    <property type="molecule type" value="Genomic_DNA"/>
</dbReference>
<keyword evidence="3" id="KW-1185">Reference proteome</keyword>
<dbReference type="InParanoid" id="A0A0C3FBP6"/>
<evidence type="ECO:0000313" key="3">
    <source>
        <dbReference type="Proteomes" id="UP000054166"/>
    </source>
</evidence>
<dbReference type="AlphaFoldDB" id="A0A0C3FBP6"/>
<organism evidence="2 3">
    <name type="scientific">Piloderma croceum (strain F 1598)</name>
    <dbReference type="NCBI Taxonomy" id="765440"/>
    <lineage>
        <taxon>Eukaryota</taxon>
        <taxon>Fungi</taxon>
        <taxon>Dikarya</taxon>
        <taxon>Basidiomycota</taxon>
        <taxon>Agaricomycotina</taxon>
        <taxon>Agaricomycetes</taxon>
        <taxon>Agaricomycetidae</taxon>
        <taxon>Atheliales</taxon>
        <taxon>Atheliaceae</taxon>
        <taxon>Piloderma</taxon>
    </lineage>
</organism>
<reference evidence="3" key="2">
    <citation type="submission" date="2015-01" db="EMBL/GenBank/DDBJ databases">
        <title>Evolutionary Origins and Diversification of the Mycorrhizal Mutualists.</title>
        <authorList>
            <consortium name="DOE Joint Genome Institute"/>
            <consortium name="Mycorrhizal Genomics Consortium"/>
            <person name="Kohler A."/>
            <person name="Kuo A."/>
            <person name="Nagy L.G."/>
            <person name="Floudas D."/>
            <person name="Copeland A."/>
            <person name="Barry K.W."/>
            <person name="Cichocki N."/>
            <person name="Veneault-Fourrey C."/>
            <person name="LaButti K."/>
            <person name="Lindquist E.A."/>
            <person name="Lipzen A."/>
            <person name="Lundell T."/>
            <person name="Morin E."/>
            <person name="Murat C."/>
            <person name="Riley R."/>
            <person name="Ohm R."/>
            <person name="Sun H."/>
            <person name="Tunlid A."/>
            <person name="Henrissat B."/>
            <person name="Grigoriev I.V."/>
            <person name="Hibbett D.S."/>
            <person name="Martin F."/>
        </authorList>
    </citation>
    <scope>NUCLEOTIDE SEQUENCE [LARGE SCALE GENOMIC DNA]</scope>
    <source>
        <strain evidence="3">F 1598</strain>
    </source>
</reference>
<gene>
    <name evidence="2" type="ORF">PILCRDRAFT_627540</name>
</gene>
<dbReference type="HOGENOM" id="CLU_2050508_0_0_1"/>
<dbReference type="Proteomes" id="UP000054166">
    <property type="component" value="Unassembled WGS sequence"/>
</dbReference>
<proteinExistence type="predicted"/>
<feature type="transmembrane region" description="Helical" evidence="1">
    <location>
        <begin position="12"/>
        <end position="32"/>
    </location>
</feature>
<keyword evidence="1" id="KW-1133">Transmembrane helix</keyword>
<reference evidence="2 3" key="1">
    <citation type="submission" date="2014-04" db="EMBL/GenBank/DDBJ databases">
        <authorList>
            <consortium name="DOE Joint Genome Institute"/>
            <person name="Kuo A."/>
            <person name="Tarkka M."/>
            <person name="Buscot F."/>
            <person name="Kohler A."/>
            <person name="Nagy L.G."/>
            <person name="Floudas D."/>
            <person name="Copeland A."/>
            <person name="Barry K.W."/>
            <person name="Cichocki N."/>
            <person name="Veneault-Fourrey C."/>
            <person name="LaButti K."/>
            <person name="Lindquist E.A."/>
            <person name="Lipzen A."/>
            <person name="Lundell T."/>
            <person name="Morin E."/>
            <person name="Murat C."/>
            <person name="Sun H."/>
            <person name="Tunlid A."/>
            <person name="Henrissat B."/>
            <person name="Grigoriev I.V."/>
            <person name="Hibbett D.S."/>
            <person name="Martin F."/>
            <person name="Nordberg H.P."/>
            <person name="Cantor M.N."/>
            <person name="Hua S.X."/>
        </authorList>
    </citation>
    <scope>NUCLEOTIDE SEQUENCE [LARGE SCALE GENOMIC DNA]</scope>
    <source>
        <strain evidence="2 3">F 1598</strain>
    </source>
</reference>
<accession>A0A0C3FBP6</accession>
<keyword evidence="1" id="KW-0472">Membrane</keyword>
<keyword evidence="1" id="KW-0812">Transmembrane</keyword>
<sequence length="120" mass="13849">MSNSEATLMTRHRYQSFSVVLLVVICTSQFMFKLLDALTDTRRIMLVMTLGKLTRMYFCLLLQLTNSSAQLTSTVIQVKRQDSRSGVEPYLRCNLLFQTLHCIALRPPCQHPLRRPPLQC</sequence>
<protein>
    <submittedName>
        <fullName evidence="2">Uncharacterized protein</fullName>
    </submittedName>
</protein>
<name>A0A0C3FBP6_PILCF</name>
<evidence type="ECO:0000256" key="1">
    <source>
        <dbReference type="SAM" id="Phobius"/>
    </source>
</evidence>
<evidence type="ECO:0000313" key="2">
    <source>
        <dbReference type="EMBL" id="KIM77116.1"/>
    </source>
</evidence>